<dbReference type="InterPro" id="IPR004653">
    <property type="entry name" value="DusA"/>
</dbReference>
<dbReference type="InterPro" id="IPR035587">
    <property type="entry name" value="DUS-like_FMN-bd"/>
</dbReference>
<dbReference type="NCBIfam" id="NF008774">
    <property type="entry name" value="PRK11815.1"/>
    <property type="match status" value="1"/>
</dbReference>
<keyword evidence="2" id="KW-0521">NADP</keyword>
<proteinExistence type="predicted"/>
<reference evidence="5 6" key="1">
    <citation type="journal article" date="2024" name="Science">
        <title>Giant polyketide synthase enzymes in the biosynthesis of giant marine polyether toxins.</title>
        <authorList>
            <person name="Fallon T.R."/>
            <person name="Shende V.V."/>
            <person name="Wierzbicki I.H."/>
            <person name="Pendleton A.L."/>
            <person name="Watervoot N.F."/>
            <person name="Auber R.P."/>
            <person name="Gonzalez D.J."/>
            <person name="Wisecaver J.H."/>
            <person name="Moore B.S."/>
        </authorList>
    </citation>
    <scope>NUCLEOTIDE SEQUENCE [LARGE SCALE GENOMIC DNA]</scope>
    <source>
        <strain evidence="5 6">12B1</strain>
    </source>
</reference>
<sequence length="605" mass="67639">MSDGDGKLPTVSVAPMIDVTNRHFRMLIRCISSVPVLWTEMTWDRAILYNAPDEAEYALNKNSLPNGKRPSLESIIGFSDEEHPIVMQLGGSDPEMLRRAAVHAVRRGYDEINLNCGCPAQKRGKARNNYGARLMYEPHTVAACCAAIRQATSGTRVPVTVKCRLGVDERDSFEELREFVQIVSEAGVTHFIVHARKAILSLDTVKNRSVPPLRHDWVLRLIREFPNLRFTLNGGVASLQQAMELMEAGVHGVMLGRRANADPFMFARAELFHGALAGPSRREVIARYIRYCELAQSANWDESKEETLARTLLVPLTGLFLGTYACTKWKQALTRTMQDKHALQHEKVGILINACLIESGISTATLDERPSAPIPRGNAASASSFIHQERSYARNVGDWLLEAMVSEGLNYESPASLEPDSTTNGCCTEEAASICATRRFQLITQQLRAFASSGFSVLRGTRVSTTVSKMLDFISKQVDHFKRVSFPALHTRFQASALWERAYSKWLRFNFSTVRNICRAQRRRSTACTRGLMFSIRRGTSTLRSASKATCETIASTSLETYRQISRCAHAIKINKMPGLLWMIGGLLPLVFAQRRRLSASVWHL</sequence>
<dbReference type="InterPro" id="IPR013785">
    <property type="entry name" value="Aldolase_TIM"/>
</dbReference>
<protein>
    <recommendedName>
        <fullName evidence="4">DUS-like FMN-binding domain-containing protein</fullName>
    </recommendedName>
</protein>
<evidence type="ECO:0000256" key="3">
    <source>
        <dbReference type="ARBA" id="ARBA00022884"/>
    </source>
</evidence>
<keyword evidence="3" id="KW-0694">RNA-binding</keyword>
<dbReference type="Proteomes" id="UP001515480">
    <property type="component" value="Unassembled WGS sequence"/>
</dbReference>
<dbReference type="EMBL" id="JBGBPQ010000014">
    <property type="protein sequence ID" value="KAL1511455.1"/>
    <property type="molecule type" value="Genomic_DNA"/>
</dbReference>
<evidence type="ECO:0000256" key="1">
    <source>
        <dbReference type="ARBA" id="ARBA00022555"/>
    </source>
</evidence>
<comment type="caution">
    <text evidence="5">The sequence shown here is derived from an EMBL/GenBank/DDBJ whole genome shotgun (WGS) entry which is preliminary data.</text>
</comment>
<dbReference type="PANTHER" id="PTHR42907:SF1">
    <property type="entry name" value="FMN-LINKED OXIDOREDUCTASES SUPERFAMILY PROTEIN"/>
    <property type="match status" value="1"/>
</dbReference>
<evidence type="ECO:0000313" key="6">
    <source>
        <dbReference type="Proteomes" id="UP001515480"/>
    </source>
</evidence>
<gene>
    <name evidence="5" type="ORF">AB1Y20_006254</name>
</gene>
<dbReference type="SUPFAM" id="SSF51395">
    <property type="entry name" value="FMN-linked oxidoreductases"/>
    <property type="match status" value="1"/>
</dbReference>
<dbReference type="Pfam" id="PF01207">
    <property type="entry name" value="Dus"/>
    <property type="match status" value="1"/>
</dbReference>
<accession>A0AB34J3L9</accession>
<dbReference type="GO" id="GO:0017150">
    <property type="term" value="F:tRNA dihydrouridine synthase activity"/>
    <property type="evidence" value="ECO:0007669"/>
    <property type="project" value="InterPro"/>
</dbReference>
<dbReference type="AlphaFoldDB" id="A0AB34J3L9"/>
<dbReference type="PANTHER" id="PTHR42907">
    <property type="entry name" value="FMN-LINKED OXIDOREDUCTASES SUPERFAMILY PROTEIN"/>
    <property type="match status" value="1"/>
</dbReference>
<keyword evidence="1" id="KW-0820">tRNA-binding</keyword>
<evidence type="ECO:0000313" key="5">
    <source>
        <dbReference type="EMBL" id="KAL1511455.1"/>
    </source>
</evidence>
<evidence type="ECO:0000256" key="2">
    <source>
        <dbReference type="ARBA" id="ARBA00022857"/>
    </source>
</evidence>
<dbReference type="Gene3D" id="3.20.20.70">
    <property type="entry name" value="Aldolase class I"/>
    <property type="match status" value="1"/>
</dbReference>
<feature type="domain" description="DUS-like FMN-binding" evidence="4">
    <location>
        <begin position="13"/>
        <end position="346"/>
    </location>
</feature>
<keyword evidence="6" id="KW-1185">Reference proteome</keyword>
<dbReference type="GO" id="GO:0000049">
    <property type="term" value="F:tRNA binding"/>
    <property type="evidence" value="ECO:0007669"/>
    <property type="project" value="UniProtKB-KW"/>
</dbReference>
<dbReference type="CDD" id="cd02801">
    <property type="entry name" value="DUS_like_FMN"/>
    <property type="match status" value="1"/>
</dbReference>
<organism evidence="5 6">
    <name type="scientific">Prymnesium parvum</name>
    <name type="common">Toxic golden alga</name>
    <dbReference type="NCBI Taxonomy" id="97485"/>
    <lineage>
        <taxon>Eukaryota</taxon>
        <taxon>Haptista</taxon>
        <taxon>Haptophyta</taxon>
        <taxon>Prymnesiophyceae</taxon>
        <taxon>Prymnesiales</taxon>
        <taxon>Prymnesiaceae</taxon>
        <taxon>Prymnesium</taxon>
    </lineage>
</organism>
<name>A0AB34J3L9_PRYPA</name>
<evidence type="ECO:0000259" key="4">
    <source>
        <dbReference type="Pfam" id="PF01207"/>
    </source>
</evidence>